<organism evidence="7 8">
    <name type="scientific">Flavobacterium seoulense</name>
    <dbReference type="NCBI Taxonomy" id="1492738"/>
    <lineage>
        <taxon>Bacteria</taxon>
        <taxon>Pseudomonadati</taxon>
        <taxon>Bacteroidota</taxon>
        <taxon>Flavobacteriia</taxon>
        <taxon>Flavobacteriales</taxon>
        <taxon>Flavobacteriaceae</taxon>
        <taxon>Flavobacterium</taxon>
    </lineage>
</organism>
<dbReference type="PANTHER" id="PTHR43780:SF2">
    <property type="entry name" value="1-AMINOCYCLOPROPANE-1-CARBOXYLATE DEAMINASE-RELATED"/>
    <property type="match status" value="1"/>
</dbReference>
<feature type="domain" description="Tryptophan synthase beta chain-like PALP" evidence="6">
    <location>
        <begin position="20"/>
        <end position="280"/>
    </location>
</feature>
<dbReference type="PATRIC" id="fig|1492738.3.peg.1881"/>
<dbReference type="Proteomes" id="UP000027064">
    <property type="component" value="Unassembled WGS sequence"/>
</dbReference>
<evidence type="ECO:0000256" key="3">
    <source>
        <dbReference type="ARBA" id="ARBA00022898"/>
    </source>
</evidence>
<feature type="modified residue" description="N6-(pyridoxal phosphate)lysine" evidence="5">
    <location>
        <position position="37"/>
    </location>
</feature>
<comment type="similarity">
    <text evidence="2">Belongs to the ACC deaminase/D-cysteine desulfhydrase family.</text>
</comment>
<sequence length="304" mass="34109">MRKRIALNQKLQIQFPNSISVTIKREDLIHSVVSGNKFRKLKYNLLQAKTENKKSLLTFGGAFSNHIAAVAFAARENGFQSIGIIRGDELRDKIAGNPTLKFAQECGMQFEFVSREAYRLKTEDTFLADLKSKFGDFFLIPEGGTNAYAIKGCEEILTSEDKEFDYICCAVGTGGTISGIINSALRHQKVLGFPALKGDFLKDEIRIFVQNENWDLITEYHFGGYGKVNTDLVQFINQFYHENQIPLDPVYTGKMVFGVIDLIQNNYFPAQSNILLIHTGGLQGIQGMNAELKKKQLPTIAIHV</sequence>
<feature type="active site" description="Nucleophile" evidence="4">
    <location>
        <position position="64"/>
    </location>
</feature>
<reference evidence="7 8" key="1">
    <citation type="submission" date="2014-05" db="EMBL/GenBank/DDBJ databases">
        <title>Genome Sequence of Flavobacterium sp. EM1321.</title>
        <authorList>
            <person name="Shin S.-K."/>
            <person name="Yi H."/>
        </authorList>
    </citation>
    <scope>NUCLEOTIDE SEQUENCE [LARGE SCALE GENOMIC DNA]</scope>
    <source>
        <strain evidence="7 8">EM1321</strain>
    </source>
</reference>
<comment type="cofactor">
    <cofactor evidence="1">
        <name>pyridoxal 5'-phosphate</name>
        <dbReference type="ChEBI" id="CHEBI:597326"/>
    </cofactor>
</comment>
<protein>
    <recommendedName>
        <fullName evidence="6">Tryptophan synthase beta chain-like PALP domain-containing protein</fullName>
    </recommendedName>
</protein>
<name>A0A066WLK3_9FLAO</name>
<proteinExistence type="inferred from homology"/>
<dbReference type="PIRSF" id="PIRSF006278">
    <property type="entry name" value="ACCD_DCysDesulf"/>
    <property type="match status" value="1"/>
</dbReference>
<evidence type="ECO:0000259" key="6">
    <source>
        <dbReference type="Pfam" id="PF00291"/>
    </source>
</evidence>
<evidence type="ECO:0000256" key="2">
    <source>
        <dbReference type="ARBA" id="ARBA00008639"/>
    </source>
</evidence>
<dbReference type="InterPro" id="IPR036052">
    <property type="entry name" value="TrpB-like_PALP_sf"/>
</dbReference>
<dbReference type="AlphaFoldDB" id="A0A066WLK3"/>
<keyword evidence="3 5" id="KW-0663">Pyridoxal phosphate</keyword>
<dbReference type="Pfam" id="PF00291">
    <property type="entry name" value="PALP"/>
    <property type="match status" value="1"/>
</dbReference>
<dbReference type="InterPro" id="IPR001926">
    <property type="entry name" value="TrpB-like_PALP"/>
</dbReference>
<dbReference type="SUPFAM" id="SSF53686">
    <property type="entry name" value="Tryptophan synthase beta subunit-like PLP-dependent enzymes"/>
    <property type="match status" value="1"/>
</dbReference>
<evidence type="ECO:0000256" key="1">
    <source>
        <dbReference type="ARBA" id="ARBA00001933"/>
    </source>
</evidence>
<dbReference type="InterPro" id="IPR027278">
    <property type="entry name" value="ACCD_DCysDesulf"/>
</dbReference>
<evidence type="ECO:0000313" key="8">
    <source>
        <dbReference type="Proteomes" id="UP000027064"/>
    </source>
</evidence>
<dbReference type="GO" id="GO:0019148">
    <property type="term" value="F:D-cysteine desulfhydrase activity"/>
    <property type="evidence" value="ECO:0007669"/>
    <property type="project" value="TreeGrafter"/>
</dbReference>
<dbReference type="PANTHER" id="PTHR43780">
    <property type="entry name" value="1-AMINOCYCLOPROPANE-1-CARBOXYLATE DEAMINASE-RELATED"/>
    <property type="match status" value="1"/>
</dbReference>
<comment type="caution">
    <text evidence="7">The sequence shown here is derived from an EMBL/GenBank/DDBJ whole genome shotgun (WGS) entry which is preliminary data.</text>
</comment>
<dbReference type="EMBL" id="JNCA01000017">
    <property type="protein sequence ID" value="KDN54887.1"/>
    <property type="molecule type" value="Genomic_DNA"/>
</dbReference>
<dbReference type="eggNOG" id="COG2515">
    <property type="taxonomic scope" value="Bacteria"/>
</dbReference>
<gene>
    <name evidence="7" type="ORF">FEM21_18920</name>
</gene>
<dbReference type="Gene3D" id="3.40.50.1100">
    <property type="match status" value="2"/>
</dbReference>
<keyword evidence="8" id="KW-1185">Reference proteome</keyword>
<dbReference type="STRING" id="1492738.FEM21_18920"/>
<evidence type="ECO:0000256" key="5">
    <source>
        <dbReference type="PIRSR" id="PIRSR006278-2"/>
    </source>
</evidence>
<accession>A0A066WLK3</accession>
<evidence type="ECO:0000256" key="4">
    <source>
        <dbReference type="PIRSR" id="PIRSR006278-1"/>
    </source>
</evidence>
<evidence type="ECO:0000313" key="7">
    <source>
        <dbReference type="EMBL" id="KDN54887.1"/>
    </source>
</evidence>